<dbReference type="InterPro" id="IPR044635">
    <property type="entry name" value="UBP14-like"/>
</dbReference>
<dbReference type="Pfam" id="PF13446">
    <property type="entry name" value="RPT"/>
    <property type="match status" value="2"/>
</dbReference>
<dbReference type="CDD" id="cd09212">
    <property type="entry name" value="PUB"/>
    <property type="match status" value="1"/>
</dbReference>
<dbReference type="InterPro" id="IPR038765">
    <property type="entry name" value="Papain-like_cys_pep_sf"/>
</dbReference>
<dbReference type="SUPFAM" id="SSF54001">
    <property type="entry name" value="Cysteine proteinases"/>
    <property type="match status" value="1"/>
</dbReference>
<evidence type="ECO:0000256" key="6">
    <source>
        <dbReference type="ARBA" id="ARBA00022807"/>
    </source>
</evidence>
<keyword evidence="6" id="KW-0788">Thiol protease</keyword>
<evidence type="ECO:0000256" key="3">
    <source>
        <dbReference type="ARBA" id="ARBA00022670"/>
    </source>
</evidence>
<evidence type="ECO:0000259" key="9">
    <source>
        <dbReference type="Pfam" id="PF13446"/>
    </source>
</evidence>
<dbReference type="OrthoDB" id="2420415at2759"/>
<keyword evidence="3 10" id="KW-0645">Protease</keyword>
<feature type="domain" description="UCH repeated" evidence="9">
    <location>
        <begin position="213"/>
        <end position="271"/>
    </location>
</feature>
<feature type="compositionally biased region" description="Low complexity" evidence="7">
    <location>
        <begin position="396"/>
        <end position="415"/>
    </location>
</feature>
<dbReference type="PANTHER" id="PTHR43982">
    <property type="entry name" value="UBIQUITIN CARBOXYL-TERMINAL HYDROLASE"/>
    <property type="match status" value="1"/>
</dbReference>
<feature type="domain" description="UCH repeated" evidence="9">
    <location>
        <begin position="147"/>
        <end position="198"/>
    </location>
</feature>
<dbReference type="SUPFAM" id="SSF143503">
    <property type="entry name" value="PUG domain-like"/>
    <property type="match status" value="1"/>
</dbReference>
<feature type="compositionally biased region" description="Low complexity" evidence="7">
    <location>
        <begin position="444"/>
        <end position="462"/>
    </location>
</feature>
<feature type="compositionally biased region" description="Polar residues" evidence="7">
    <location>
        <begin position="499"/>
        <end position="509"/>
    </location>
</feature>
<dbReference type="InterPro" id="IPR001394">
    <property type="entry name" value="Peptidase_C19_UCH"/>
</dbReference>
<name>A0A9W8B1B8_9FUNG</name>
<proteinExistence type="predicted"/>
<evidence type="ECO:0000256" key="1">
    <source>
        <dbReference type="ARBA" id="ARBA00000707"/>
    </source>
</evidence>
<dbReference type="Gene3D" id="3.90.70.10">
    <property type="entry name" value="Cysteine proteinases"/>
    <property type="match status" value="1"/>
</dbReference>
<evidence type="ECO:0000259" key="8">
    <source>
        <dbReference type="Pfam" id="PF00443"/>
    </source>
</evidence>
<dbReference type="GO" id="GO:0004843">
    <property type="term" value="F:cysteine-type deubiquitinase activity"/>
    <property type="evidence" value="ECO:0007669"/>
    <property type="project" value="UniProtKB-EC"/>
</dbReference>
<comment type="catalytic activity">
    <reaction evidence="1">
        <text>Thiol-dependent hydrolysis of ester, thioester, amide, peptide and isopeptide bonds formed by the C-terminal Gly of ubiquitin (a 76-residue protein attached to proteins as an intracellular targeting signal).</text>
        <dbReference type="EC" id="3.4.19.12"/>
    </reaction>
</comment>
<feature type="non-terminal residue" evidence="10">
    <location>
        <position position="1"/>
    </location>
</feature>
<gene>
    <name evidence="10" type="primary">UBP2</name>
    <name evidence="10" type="ORF">H4R34_005925</name>
</gene>
<feature type="region of interest" description="Disordered" evidence="7">
    <location>
        <begin position="396"/>
        <end position="509"/>
    </location>
</feature>
<dbReference type="GO" id="GO:0016579">
    <property type="term" value="P:protein deubiquitination"/>
    <property type="evidence" value="ECO:0007669"/>
    <property type="project" value="InterPro"/>
</dbReference>
<accession>A0A9W8B1B8</accession>
<feature type="non-terminal residue" evidence="10">
    <location>
        <position position="540"/>
    </location>
</feature>
<evidence type="ECO:0000313" key="10">
    <source>
        <dbReference type="EMBL" id="KAJ1970869.1"/>
    </source>
</evidence>
<dbReference type="PANTHER" id="PTHR43982:SF6">
    <property type="entry name" value="UBIQUITIN CARBOXYL-TERMINAL HYDROLASE 2-RELATED"/>
    <property type="match status" value="1"/>
</dbReference>
<dbReference type="Proteomes" id="UP001151582">
    <property type="component" value="Unassembled WGS sequence"/>
</dbReference>
<feature type="domain" description="Peptidase C19 ubiquitin carboxyl-terminal hydrolase" evidence="8">
    <location>
        <begin position="296"/>
        <end position="537"/>
    </location>
</feature>
<dbReference type="AlphaFoldDB" id="A0A9W8B1B8"/>
<evidence type="ECO:0000256" key="4">
    <source>
        <dbReference type="ARBA" id="ARBA00022786"/>
    </source>
</evidence>
<dbReference type="GO" id="GO:0061136">
    <property type="term" value="P:regulation of proteasomal protein catabolic process"/>
    <property type="evidence" value="ECO:0007669"/>
    <property type="project" value="TreeGrafter"/>
</dbReference>
<dbReference type="EC" id="3.4.19.12" evidence="2"/>
<dbReference type="GO" id="GO:0070628">
    <property type="term" value="F:proteasome binding"/>
    <property type="evidence" value="ECO:0007669"/>
    <property type="project" value="TreeGrafter"/>
</dbReference>
<organism evidence="10 11">
    <name type="scientific">Dimargaris verticillata</name>
    <dbReference type="NCBI Taxonomy" id="2761393"/>
    <lineage>
        <taxon>Eukaryota</taxon>
        <taxon>Fungi</taxon>
        <taxon>Fungi incertae sedis</taxon>
        <taxon>Zoopagomycota</taxon>
        <taxon>Kickxellomycotina</taxon>
        <taxon>Dimargaritomycetes</taxon>
        <taxon>Dimargaritales</taxon>
        <taxon>Dimargaritaceae</taxon>
        <taxon>Dimargaris</taxon>
    </lineage>
</organism>
<reference evidence="10" key="1">
    <citation type="submission" date="2022-07" db="EMBL/GenBank/DDBJ databases">
        <title>Phylogenomic reconstructions and comparative analyses of Kickxellomycotina fungi.</title>
        <authorList>
            <person name="Reynolds N.K."/>
            <person name="Stajich J.E."/>
            <person name="Barry K."/>
            <person name="Grigoriev I.V."/>
            <person name="Crous P."/>
            <person name="Smith M.E."/>
        </authorList>
    </citation>
    <scope>NUCLEOTIDE SEQUENCE</scope>
    <source>
        <strain evidence="10">RSA 567</strain>
    </source>
</reference>
<dbReference type="PROSITE" id="PS00972">
    <property type="entry name" value="USP_1"/>
    <property type="match status" value="1"/>
</dbReference>
<keyword evidence="4" id="KW-0833">Ubl conjugation pathway</keyword>
<dbReference type="InterPro" id="IPR036339">
    <property type="entry name" value="PUB-like_dom_sf"/>
</dbReference>
<comment type="caution">
    <text evidence="10">The sequence shown here is derived from an EMBL/GenBank/DDBJ whole genome shotgun (WGS) entry which is preliminary data.</text>
</comment>
<dbReference type="Pfam" id="PF00443">
    <property type="entry name" value="UCH"/>
    <property type="match status" value="1"/>
</dbReference>
<keyword evidence="11" id="KW-1185">Reference proteome</keyword>
<evidence type="ECO:0000256" key="2">
    <source>
        <dbReference type="ARBA" id="ARBA00012759"/>
    </source>
</evidence>
<dbReference type="GO" id="GO:0043161">
    <property type="term" value="P:proteasome-mediated ubiquitin-dependent protein catabolic process"/>
    <property type="evidence" value="ECO:0007669"/>
    <property type="project" value="InterPro"/>
</dbReference>
<dbReference type="EMBL" id="JANBQB010001595">
    <property type="protein sequence ID" value="KAJ1970869.1"/>
    <property type="molecule type" value="Genomic_DNA"/>
</dbReference>
<protein>
    <recommendedName>
        <fullName evidence="2">ubiquitinyl hydrolase 1</fullName>
        <ecNumber evidence="2">3.4.19.12</ecNumber>
    </recommendedName>
</protein>
<sequence length="540" mass="59082">TAATRQQRLGRCLETLTIYVTNLLDGRGRAINTANKSFQERVGLDAATQACFESLGFTLKDGHFEPPPLSDLTRRHLTLAKFQLQVKASELYQAMHDGQDHPKFTFAAAKASIAHALGAGYPKRAQVSANGTATDYLTQQQKPLSPSYGVLGTVADMDDNVLAWAYRLLAQEDAANIPRYLDALYDLALGRSSDILRAIVDSQRIDGHYTTIDIQRAYQYFEADEATVTDYHLAHLYKTVLFDRPTQETQAAAQLRVLAAARRSPELRRFLDTGDIESLETRTSVGVVQSDRRLPAGLHNIGNTCYLNSLLQYYFTVFPLREAIQDTSHWNVAQVLGRQDGSRPVTCSEINYAVTFVDHLRSLFTALQTTTDKAITPNQELARQALTNAREQAGALETLPPTTTEPASPATNAPSMESSDQQDEASAMDVDTDPRANASPIAASSTTPDVSTVDTVMVDTQDNPPARATEASTSERNKPPSLPPRPTRSAVSAQPPAPSTTAGPSLSLPKSQMVFGRQQDVTECMENIMYLFETALQPDA</sequence>
<evidence type="ECO:0000256" key="7">
    <source>
        <dbReference type="SAM" id="MobiDB-lite"/>
    </source>
</evidence>
<dbReference type="InterPro" id="IPR025305">
    <property type="entry name" value="UCH_repeat_domain"/>
</dbReference>
<keyword evidence="5 10" id="KW-0378">Hydrolase</keyword>
<dbReference type="InterPro" id="IPR018200">
    <property type="entry name" value="USP_CS"/>
</dbReference>
<evidence type="ECO:0000256" key="5">
    <source>
        <dbReference type="ARBA" id="ARBA00022801"/>
    </source>
</evidence>
<evidence type="ECO:0000313" key="11">
    <source>
        <dbReference type="Proteomes" id="UP001151582"/>
    </source>
</evidence>